<dbReference type="Gene3D" id="2.130.10.10">
    <property type="entry name" value="YVTN repeat-like/Quinoprotein amine dehydrogenase"/>
    <property type="match status" value="1"/>
</dbReference>
<accession>A0A239GEH2</accession>
<dbReference type="Proteomes" id="UP000198282">
    <property type="component" value="Unassembled WGS sequence"/>
</dbReference>
<dbReference type="InterPro" id="IPR015943">
    <property type="entry name" value="WD40/YVTN_repeat-like_dom_sf"/>
</dbReference>
<gene>
    <name evidence="2" type="ORF">SAMN05216276_1013146</name>
</gene>
<dbReference type="InterPro" id="IPR001680">
    <property type="entry name" value="WD40_rpt"/>
</dbReference>
<evidence type="ECO:0000313" key="3">
    <source>
        <dbReference type="Proteomes" id="UP000198282"/>
    </source>
</evidence>
<reference evidence="2 3" key="1">
    <citation type="submission" date="2017-06" db="EMBL/GenBank/DDBJ databases">
        <authorList>
            <person name="Kim H.J."/>
            <person name="Triplett B.A."/>
        </authorList>
    </citation>
    <scope>NUCLEOTIDE SEQUENCE [LARGE SCALE GENOMIC DNA]</scope>
    <source>
        <strain evidence="2 3">CGMCC 4.2132</strain>
    </source>
</reference>
<feature type="repeat" description="WD" evidence="1">
    <location>
        <begin position="19"/>
        <end position="54"/>
    </location>
</feature>
<dbReference type="AlphaFoldDB" id="A0A239GEH2"/>
<dbReference type="PROSITE" id="PS50082">
    <property type="entry name" value="WD_REPEATS_2"/>
    <property type="match status" value="1"/>
</dbReference>
<keyword evidence="1" id="KW-0853">WD repeat</keyword>
<dbReference type="SUPFAM" id="SSF50978">
    <property type="entry name" value="WD40 repeat-like"/>
    <property type="match status" value="1"/>
</dbReference>
<sequence>MQRRHLQLDVHDGVRGDRLTGHTDRVWAVAVGLVGGFPVAVSGSRDETVRVWSLAPPFPAPGS</sequence>
<evidence type="ECO:0000313" key="2">
    <source>
        <dbReference type="EMBL" id="SNS67122.1"/>
    </source>
</evidence>
<dbReference type="RefSeq" id="WP_089208084.1">
    <property type="nucleotide sequence ID" value="NZ_FZOD01000013.1"/>
</dbReference>
<evidence type="ECO:0000256" key="1">
    <source>
        <dbReference type="PROSITE-ProRule" id="PRU00221"/>
    </source>
</evidence>
<dbReference type="OrthoDB" id="218695at2"/>
<evidence type="ECO:0008006" key="4">
    <source>
        <dbReference type="Google" id="ProtNLM"/>
    </source>
</evidence>
<dbReference type="InterPro" id="IPR036322">
    <property type="entry name" value="WD40_repeat_dom_sf"/>
</dbReference>
<protein>
    <recommendedName>
        <fullName evidence="4">WD domain-containing protein, G-beta repeat-containing protein</fullName>
    </recommendedName>
</protein>
<keyword evidence="3" id="KW-1185">Reference proteome</keyword>
<proteinExistence type="predicted"/>
<organism evidence="2 3">
    <name type="scientific">Streptosporangium subroseum</name>
    <dbReference type="NCBI Taxonomy" id="106412"/>
    <lineage>
        <taxon>Bacteria</taxon>
        <taxon>Bacillati</taxon>
        <taxon>Actinomycetota</taxon>
        <taxon>Actinomycetes</taxon>
        <taxon>Streptosporangiales</taxon>
        <taxon>Streptosporangiaceae</taxon>
        <taxon>Streptosporangium</taxon>
    </lineage>
</organism>
<dbReference type="Pfam" id="PF00400">
    <property type="entry name" value="WD40"/>
    <property type="match status" value="1"/>
</dbReference>
<name>A0A239GEH2_9ACTN</name>
<dbReference type="EMBL" id="FZOD01000013">
    <property type="protein sequence ID" value="SNS67122.1"/>
    <property type="molecule type" value="Genomic_DNA"/>
</dbReference>